<evidence type="ECO:0000313" key="3">
    <source>
        <dbReference type="Proteomes" id="UP001429984"/>
    </source>
</evidence>
<comment type="caution">
    <text evidence="2">The sequence shown here is derived from an EMBL/GenBank/DDBJ whole genome shotgun (WGS) entry which is preliminary data.</text>
</comment>
<accession>A0ABS0B9B0</accession>
<dbReference type="Pfam" id="PF04241">
    <property type="entry name" value="DUF423"/>
    <property type="match status" value="1"/>
</dbReference>
<protein>
    <submittedName>
        <fullName evidence="2">DUF423 domain-containing protein</fullName>
    </submittedName>
</protein>
<dbReference type="RefSeq" id="WP_194930275.1">
    <property type="nucleotide sequence ID" value="NZ_JADLZT010000003.1"/>
</dbReference>
<dbReference type="EMBL" id="JADLZT010000003">
    <property type="protein sequence ID" value="MBF6023685.1"/>
    <property type="molecule type" value="Genomic_DNA"/>
</dbReference>
<gene>
    <name evidence="2" type="ORF">IU514_06565</name>
</gene>
<keyword evidence="1" id="KW-0812">Transmembrane</keyword>
<dbReference type="Proteomes" id="UP001429984">
    <property type="component" value="Unassembled WGS sequence"/>
</dbReference>
<proteinExistence type="predicted"/>
<sequence>MTQQLSSAPIGRGLAAAGAVLAAISVALAAYASHAALGPDQVRLQHAALFGFGHGIALAALAPRASRRLGHAALVLMLAGVLLFSGSLAAAVFLGTPTALAPAGGSLMILAWLLHAADAVRR</sequence>
<feature type="transmembrane region" description="Helical" evidence="1">
    <location>
        <begin position="100"/>
        <end position="120"/>
    </location>
</feature>
<feature type="transmembrane region" description="Helical" evidence="1">
    <location>
        <begin position="44"/>
        <end position="62"/>
    </location>
</feature>
<evidence type="ECO:0000313" key="2">
    <source>
        <dbReference type="EMBL" id="MBF6023685.1"/>
    </source>
</evidence>
<name>A0ABS0B9B0_9GAMM</name>
<keyword evidence="1" id="KW-1133">Transmembrane helix</keyword>
<evidence type="ECO:0000256" key="1">
    <source>
        <dbReference type="SAM" id="Phobius"/>
    </source>
</evidence>
<organism evidence="2 3">
    <name type="scientific">Lysobacter niastensis</name>
    <dbReference type="NCBI Taxonomy" id="380629"/>
    <lineage>
        <taxon>Bacteria</taxon>
        <taxon>Pseudomonadati</taxon>
        <taxon>Pseudomonadota</taxon>
        <taxon>Gammaproteobacteria</taxon>
        <taxon>Lysobacterales</taxon>
        <taxon>Lysobacteraceae</taxon>
        <taxon>Lysobacter</taxon>
    </lineage>
</organism>
<feature type="transmembrane region" description="Helical" evidence="1">
    <location>
        <begin position="74"/>
        <end position="94"/>
    </location>
</feature>
<dbReference type="InterPro" id="IPR006696">
    <property type="entry name" value="DUF423"/>
</dbReference>
<reference evidence="2 3" key="1">
    <citation type="submission" date="2020-11" db="EMBL/GenBank/DDBJ databases">
        <title>Draft Genome Sequence and Secondary Metabolite Biosynthetic Potential of the Lysobacter niastensis Type strain DSM 18481.</title>
        <authorList>
            <person name="Turrini P."/>
            <person name="Artuso I."/>
            <person name="Tescari M."/>
            <person name="Lugli G.A."/>
            <person name="Frangipani E."/>
            <person name="Ventura M."/>
            <person name="Visca P."/>
        </authorList>
    </citation>
    <scope>NUCLEOTIDE SEQUENCE [LARGE SCALE GENOMIC DNA]</scope>
    <source>
        <strain evidence="2 3">DSM 18481</strain>
    </source>
</reference>
<keyword evidence="3" id="KW-1185">Reference proteome</keyword>
<feature type="transmembrane region" description="Helical" evidence="1">
    <location>
        <begin position="12"/>
        <end position="32"/>
    </location>
</feature>
<keyword evidence="1" id="KW-0472">Membrane</keyword>